<dbReference type="InParanoid" id="C0NUW1"/>
<name>C0NUW1_AJECG</name>
<protein>
    <submittedName>
        <fullName evidence="2">Uncharacterized protein</fullName>
    </submittedName>
</protein>
<gene>
    <name evidence="2" type="ORF">HCBG_06725</name>
</gene>
<dbReference type="HOGENOM" id="CLU_1137737_0_0_1"/>
<feature type="compositionally biased region" description="Low complexity" evidence="1">
    <location>
        <begin position="16"/>
        <end position="27"/>
    </location>
</feature>
<proteinExistence type="predicted"/>
<dbReference type="GeneID" id="69039741"/>
<sequence length="244" mass="26353">MMQDILTKWGLVPETGVSSGSSAHSVGTQHEERQSEESINVHATKHNDLGTMRKARSNKPPTSLSASTGDGGAFIAAGARVEIQNPALRWAPKPSDDQIRKTGDFEHKNGAQQAQSCWHFSLIREFSGARSNGLGGLYGWYGTYWSWSCSSALVALLLPCAACSPLCTASIGGRGNRETLRSTTVDVMDASEVEGWRGAAWLVMHQASSSSGKHPKSFFARLCNHPLLHIRAQTQEREGGGVFK</sequence>
<dbReference type="EMBL" id="GG663372">
    <property type="protein sequence ID" value="EEH04774.1"/>
    <property type="molecule type" value="Genomic_DNA"/>
</dbReference>
<dbReference type="RefSeq" id="XP_045285255.1">
    <property type="nucleotide sequence ID" value="XM_045433774.1"/>
</dbReference>
<feature type="region of interest" description="Disordered" evidence="1">
    <location>
        <begin position="13"/>
        <end position="43"/>
    </location>
</feature>
<reference evidence="2" key="1">
    <citation type="submission" date="2009-02" db="EMBL/GenBank/DDBJ databases">
        <title>The Genome Sequence of Ajellomyces capsulatus strain G186AR.</title>
        <authorList>
            <consortium name="The Broad Institute Genome Sequencing Platform"/>
            <person name="Champion M."/>
            <person name="Cuomo C."/>
            <person name="Ma L.-J."/>
            <person name="Henn M.R."/>
            <person name="Sil A."/>
            <person name="Goldman B."/>
            <person name="Young S.K."/>
            <person name="Kodira C.D."/>
            <person name="Zeng Q."/>
            <person name="Koehrsen M."/>
            <person name="Alvarado L."/>
            <person name="Berlin A."/>
            <person name="Borenstein D."/>
            <person name="Chen Z."/>
            <person name="Engels R."/>
            <person name="Freedman E."/>
            <person name="Gellesch M."/>
            <person name="Goldberg J."/>
            <person name="Griggs A."/>
            <person name="Gujja S."/>
            <person name="Heiman D."/>
            <person name="Hepburn T."/>
            <person name="Howarth C."/>
            <person name="Jen D."/>
            <person name="Larson L."/>
            <person name="Lewis B."/>
            <person name="Mehta T."/>
            <person name="Park D."/>
            <person name="Pearson M."/>
            <person name="Roberts A."/>
            <person name="Saif S."/>
            <person name="Shea T."/>
            <person name="Shenoy N."/>
            <person name="Sisk P."/>
            <person name="Stolte C."/>
            <person name="Sykes S."/>
            <person name="Walk T."/>
            <person name="White J."/>
            <person name="Yandava C."/>
            <person name="Klein B."/>
            <person name="McEwen J.G."/>
            <person name="Puccia R."/>
            <person name="Goldman G.H."/>
            <person name="Felipe M.S."/>
            <person name="Nino-Vega G."/>
            <person name="San-Blas G."/>
            <person name="Taylor J."/>
            <person name="Mendoza L."/>
            <person name="Galagan J."/>
            <person name="Nusbaum C."/>
            <person name="Birren B."/>
        </authorList>
    </citation>
    <scope>NUCLEOTIDE SEQUENCE</scope>
    <source>
        <strain evidence="2">G186AR</strain>
    </source>
</reference>
<evidence type="ECO:0000256" key="1">
    <source>
        <dbReference type="SAM" id="MobiDB-lite"/>
    </source>
</evidence>
<evidence type="ECO:0000313" key="3">
    <source>
        <dbReference type="Proteomes" id="UP000001631"/>
    </source>
</evidence>
<dbReference type="Proteomes" id="UP000001631">
    <property type="component" value="Unassembled WGS sequence"/>
</dbReference>
<keyword evidence="3" id="KW-1185">Reference proteome</keyword>
<organism evidence="2 3">
    <name type="scientific">Ajellomyces capsulatus (strain G186AR / H82 / ATCC MYA-2454 / RMSCC 2432)</name>
    <name type="common">Darling's disease fungus</name>
    <name type="synonym">Histoplasma capsulatum</name>
    <dbReference type="NCBI Taxonomy" id="447093"/>
    <lineage>
        <taxon>Eukaryota</taxon>
        <taxon>Fungi</taxon>
        <taxon>Dikarya</taxon>
        <taxon>Ascomycota</taxon>
        <taxon>Pezizomycotina</taxon>
        <taxon>Eurotiomycetes</taxon>
        <taxon>Eurotiomycetidae</taxon>
        <taxon>Onygenales</taxon>
        <taxon>Ajellomycetaceae</taxon>
        <taxon>Histoplasma</taxon>
    </lineage>
</organism>
<accession>C0NUW1</accession>
<dbReference type="AlphaFoldDB" id="C0NUW1"/>
<evidence type="ECO:0000313" key="2">
    <source>
        <dbReference type="EMBL" id="EEH04774.1"/>
    </source>
</evidence>